<dbReference type="CDD" id="cd00055">
    <property type="entry name" value="EGF_Lam"/>
    <property type="match status" value="3"/>
</dbReference>
<keyword evidence="4" id="KW-0732">Signal</keyword>
<dbReference type="Pfam" id="PF00053">
    <property type="entry name" value="EGF_laminin"/>
    <property type="match status" value="2"/>
</dbReference>
<dbReference type="InterPro" id="IPR002049">
    <property type="entry name" value="LE_dom"/>
</dbReference>
<feature type="domain" description="Laminin EGF-like" evidence="13">
    <location>
        <begin position="155"/>
        <end position="200"/>
    </location>
</feature>
<keyword evidence="3" id="KW-0272">Extracellular matrix</keyword>
<dbReference type="FunFam" id="2.10.25.10:FF:000065">
    <property type="entry name" value="Laminin subunit beta 1"/>
    <property type="match status" value="1"/>
</dbReference>
<gene>
    <name evidence="15" type="ORF">J437_LFUL019145</name>
</gene>
<feature type="domain" description="Laminin IV type B" evidence="14">
    <location>
        <begin position="1"/>
        <end position="101"/>
    </location>
</feature>
<evidence type="ECO:0000259" key="14">
    <source>
        <dbReference type="PROSITE" id="PS51116"/>
    </source>
</evidence>
<keyword evidence="8" id="KW-0175">Coiled coil</keyword>
<dbReference type="GO" id="GO:0007411">
    <property type="term" value="P:axon guidance"/>
    <property type="evidence" value="ECO:0007669"/>
    <property type="project" value="TreeGrafter"/>
</dbReference>
<keyword evidence="5" id="KW-0677">Repeat</keyword>
<evidence type="ECO:0000256" key="10">
    <source>
        <dbReference type="ARBA" id="ARBA00023180"/>
    </source>
</evidence>
<dbReference type="PROSITE" id="PS50027">
    <property type="entry name" value="EGF_LAM_2"/>
    <property type="match status" value="3"/>
</dbReference>
<dbReference type="GO" id="GO:0016477">
    <property type="term" value="P:cell migration"/>
    <property type="evidence" value="ECO:0007669"/>
    <property type="project" value="TreeGrafter"/>
</dbReference>
<feature type="domain" description="Laminin EGF-like" evidence="13">
    <location>
        <begin position="107"/>
        <end position="154"/>
    </location>
</feature>
<dbReference type="PANTHER" id="PTHR10574">
    <property type="entry name" value="NETRIN/LAMININ-RELATED"/>
    <property type="match status" value="1"/>
</dbReference>
<dbReference type="GO" id="GO:0009888">
    <property type="term" value="P:tissue development"/>
    <property type="evidence" value="ECO:0007669"/>
    <property type="project" value="TreeGrafter"/>
</dbReference>
<dbReference type="SUPFAM" id="SSF57196">
    <property type="entry name" value="EGF/Laminin"/>
    <property type="match status" value="3"/>
</dbReference>
<accession>A0A8K0PC71</accession>
<dbReference type="FunFam" id="2.10.25.10:FF:000083">
    <property type="entry name" value="Laminin subunit alpha"/>
    <property type="match status" value="1"/>
</dbReference>
<dbReference type="Pfam" id="PF21199">
    <property type="entry name" value="LAMININ_IV_B"/>
    <property type="match status" value="1"/>
</dbReference>
<dbReference type="Gene3D" id="2.10.25.10">
    <property type="entry name" value="Laminin"/>
    <property type="match status" value="3"/>
</dbReference>
<evidence type="ECO:0000256" key="2">
    <source>
        <dbReference type="ARBA" id="ARBA00022525"/>
    </source>
</evidence>
<evidence type="ECO:0000256" key="5">
    <source>
        <dbReference type="ARBA" id="ARBA00022737"/>
    </source>
</evidence>
<dbReference type="InterPro" id="IPR013015">
    <property type="entry name" value="Laminin_IV_B"/>
</dbReference>
<feature type="non-terminal residue" evidence="15">
    <location>
        <position position="1"/>
    </location>
</feature>
<evidence type="ECO:0000256" key="6">
    <source>
        <dbReference type="ARBA" id="ARBA00022869"/>
    </source>
</evidence>
<dbReference type="Pfam" id="PF24973">
    <property type="entry name" value="EGF_LMN_ATRN"/>
    <property type="match status" value="1"/>
</dbReference>
<feature type="disulfide bond" evidence="12">
    <location>
        <begin position="176"/>
        <end position="185"/>
    </location>
</feature>
<evidence type="ECO:0000256" key="3">
    <source>
        <dbReference type="ARBA" id="ARBA00022530"/>
    </source>
</evidence>
<sequence>IDAVTVFPPVCLEAGKSYKIRLEFQKVDGRVDTPSASVLVDSIALIPRTDSVPFFHGSAVNENKRQEYEWYRCGDEFYRILKGSTQEVCRKYYYSIGMFVYDGAFECHCDSTGSLSLLCQSLGGQCDCKPNVVGRRCDRCAPGTFGFGPDGCRACDCNSIGALDNFCESQTGQCKCRPNTYGRQCDQCQPGYWNFPNCLPCVCNGHADTCDPKTGACISCRDSTEGHNCDRCIEGHYGNPLIGVGIPCRPCPCPGIASSGHSYATRCALDADTLDVVCECYEGYA</sequence>
<evidence type="ECO:0000256" key="11">
    <source>
        <dbReference type="ARBA" id="ARBA00023292"/>
    </source>
</evidence>
<dbReference type="PROSITE" id="PS51116">
    <property type="entry name" value="LAMININ_IVB"/>
    <property type="match status" value="1"/>
</dbReference>
<dbReference type="Proteomes" id="UP000792457">
    <property type="component" value="Unassembled WGS sequence"/>
</dbReference>
<feature type="non-terminal residue" evidence="15">
    <location>
        <position position="285"/>
    </location>
</feature>
<dbReference type="AlphaFoldDB" id="A0A8K0PC71"/>
<reference evidence="15" key="1">
    <citation type="submission" date="2013-04" db="EMBL/GenBank/DDBJ databases">
        <authorList>
            <person name="Qu J."/>
            <person name="Murali S.C."/>
            <person name="Bandaranaike D."/>
            <person name="Bellair M."/>
            <person name="Blankenburg K."/>
            <person name="Chao H."/>
            <person name="Dinh H."/>
            <person name="Doddapaneni H."/>
            <person name="Downs B."/>
            <person name="Dugan-Rocha S."/>
            <person name="Elkadiri S."/>
            <person name="Gnanaolivu R.D."/>
            <person name="Hernandez B."/>
            <person name="Javaid M."/>
            <person name="Jayaseelan J.C."/>
            <person name="Lee S."/>
            <person name="Li M."/>
            <person name="Ming W."/>
            <person name="Munidasa M."/>
            <person name="Muniz J."/>
            <person name="Nguyen L."/>
            <person name="Ongeri F."/>
            <person name="Osuji N."/>
            <person name="Pu L.-L."/>
            <person name="Puazo M."/>
            <person name="Qu C."/>
            <person name="Quiroz J."/>
            <person name="Raj R."/>
            <person name="Weissenberger G."/>
            <person name="Xin Y."/>
            <person name="Zou X."/>
            <person name="Han Y."/>
            <person name="Richards S."/>
            <person name="Worley K."/>
            <person name="Muzny D."/>
            <person name="Gibbs R."/>
        </authorList>
    </citation>
    <scope>NUCLEOTIDE SEQUENCE</scope>
    <source>
        <strain evidence="15">Sampled in the wild</strain>
    </source>
</reference>
<proteinExistence type="predicted"/>
<feature type="domain" description="Laminin EGF-like" evidence="13">
    <location>
        <begin position="201"/>
        <end position="250"/>
    </location>
</feature>
<comment type="caution">
    <text evidence="12">Lacks conserved residue(s) required for the propagation of feature annotation.</text>
</comment>
<organism evidence="15 16">
    <name type="scientific">Ladona fulva</name>
    <name type="common">Scarce chaser dragonfly</name>
    <name type="synonym">Libellula fulva</name>
    <dbReference type="NCBI Taxonomy" id="123851"/>
    <lineage>
        <taxon>Eukaryota</taxon>
        <taxon>Metazoa</taxon>
        <taxon>Ecdysozoa</taxon>
        <taxon>Arthropoda</taxon>
        <taxon>Hexapoda</taxon>
        <taxon>Insecta</taxon>
        <taxon>Pterygota</taxon>
        <taxon>Palaeoptera</taxon>
        <taxon>Odonata</taxon>
        <taxon>Epiprocta</taxon>
        <taxon>Anisoptera</taxon>
        <taxon>Libelluloidea</taxon>
        <taxon>Libellulidae</taxon>
        <taxon>Ladona</taxon>
    </lineage>
</organism>
<evidence type="ECO:0000256" key="12">
    <source>
        <dbReference type="PROSITE-ProRule" id="PRU00460"/>
    </source>
</evidence>
<feature type="disulfide bond" evidence="12">
    <location>
        <begin position="157"/>
        <end position="174"/>
    </location>
</feature>
<dbReference type="EMBL" id="KZ309677">
    <property type="protein sequence ID" value="KAG8239508.1"/>
    <property type="molecule type" value="Genomic_DNA"/>
</dbReference>
<dbReference type="FunFam" id="2.10.25.10:FF:000280">
    <property type="entry name" value="Laminin subunit beta 4"/>
    <property type="match status" value="1"/>
</dbReference>
<dbReference type="GO" id="GO:0043256">
    <property type="term" value="C:laminin complex"/>
    <property type="evidence" value="ECO:0007669"/>
    <property type="project" value="TreeGrafter"/>
</dbReference>
<dbReference type="OrthoDB" id="5985440at2759"/>
<keyword evidence="9 12" id="KW-1015">Disulfide bond</keyword>
<evidence type="ECO:0000256" key="7">
    <source>
        <dbReference type="ARBA" id="ARBA00022889"/>
    </source>
</evidence>
<feature type="disulfide bond" evidence="12">
    <location>
        <begin position="128"/>
        <end position="137"/>
    </location>
</feature>
<dbReference type="GO" id="GO:0070831">
    <property type="term" value="P:basement membrane assembly"/>
    <property type="evidence" value="ECO:0007669"/>
    <property type="project" value="TreeGrafter"/>
</dbReference>
<keyword evidence="16" id="KW-1185">Reference proteome</keyword>
<dbReference type="PANTHER" id="PTHR10574:SF375">
    <property type="entry name" value="LAMININ SUBUNIT BETA-1"/>
    <property type="match status" value="1"/>
</dbReference>
<dbReference type="PRINTS" id="PR00011">
    <property type="entry name" value="EGFLAMININ"/>
</dbReference>
<evidence type="ECO:0000256" key="4">
    <source>
        <dbReference type="ARBA" id="ARBA00022729"/>
    </source>
</evidence>
<dbReference type="InterPro" id="IPR056863">
    <property type="entry name" value="LMN_ATRN_NET-like_EGF"/>
</dbReference>
<feature type="disulfide bond" evidence="12">
    <location>
        <begin position="155"/>
        <end position="167"/>
    </location>
</feature>
<comment type="subcellular location">
    <subcellularLocation>
        <location evidence="1">Secreted</location>
        <location evidence="1">Extracellular space</location>
        <location evidence="1">Extracellular matrix</location>
        <location evidence="1">Basement membrane</location>
    </subcellularLocation>
</comment>
<dbReference type="PROSITE" id="PS01248">
    <property type="entry name" value="EGF_LAM_1"/>
    <property type="match status" value="1"/>
</dbReference>
<evidence type="ECO:0000259" key="13">
    <source>
        <dbReference type="PROSITE" id="PS50027"/>
    </source>
</evidence>
<dbReference type="SMART" id="SM00180">
    <property type="entry name" value="EGF_Lam"/>
    <property type="match status" value="3"/>
</dbReference>
<feature type="disulfide bond" evidence="12">
    <location>
        <begin position="109"/>
        <end position="126"/>
    </location>
</feature>
<keyword evidence="10" id="KW-0325">Glycoprotein</keyword>
<keyword evidence="2" id="KW-0964">Secreted</keyword>
<evidence type="ECO:0000313" key="16">
    <source>
        <dbReference type="Proteomes" id="UP000792457"/>
    </source>
</evidence>
<keyword evidence="6" id="KW-0084">Basement membrane</keyword>
<evidence type="ECO:0000256" key="9">
    <source>
        <dbReference type="ARBA" id="ARBA00023157"/>
    </source>
</evidence>
<evidence type="ECO:0000313" key="15">
    <source>
        <dbReference type="EMBL" id="KAG8239508.1"/>
    </source>
</evidence>
<dbReference type="InterPro" id="IPR050440">
    <property type="entry name" value="Laminin/Netrin_ECM"/>
</dbReference>
<dbReference type="GO" id="GO:0034446">
    <property type="term" value="P:substrate adhesion-dependent cell spreading"/>
    <property type="evidence" value="ECO:0007669"/>
    <property type="project" value="TreeGrafter"/>
</dbReference>
<evidence type="ECO:0000256" key="8">
    <source>
        <dbReference type="ARBA" id="ARBA00023054"/>
    </source>
</evidence>
<protein>
    <submittedName>
        <fullName evidence="15">Uncharacterized protein</fullName>
    </submittedName>
</protein>
<keyword evidence="7" id="KW-0130">Cell adhesion</keyword>
<comment type="caution">
    <text evidence="15">The sequence shown here is derived from an EMBL/GenBank/DDBJ whole genome shotgun (WGS) entry which is preliminary data.</text>
</comment>
<feature type="disulfide bond" evidence="12">
    <location>
        <begin position="107"/>
        <end position="119"/>
    </location>
</feature>
<keyword evidence="11 12" id="KW-0424">Laminin EGF-like domain</keyword>
<name>A0A8K0PC71_LADFU</name>
<reference evidence="15" key="2">
    <citation type="submission" date="2017-10" db="EMBL/GenBank/DDBJ databases">
        <title>Ladona fulva Genome sequencing and assembly.</title>
        <authorList>
            <person name="Murali S."/>
            <person name="Richards S."/>
            <person name="Bandaranaike D."/>
            <person name="Bellair M."/>
            <person name="Blankenburg K."/>
            <person name="Chao H."/>
            <person name="Dinh H."/>
            <person name="Doddapaneni H."/>
            <person name="Dugan-Rocha S."/>
            <person name="Elkadiri S."/>
            <person name="Gnanaolivu R."/>
            <person name="Hernandez B."/>
            <person name="Skinner E."/>
            <person name="Javaid M."/>
            <person name="Lee S."/>
            <person name="Li M."/>
            <person name="Ming W."/>
            <person name="Munidasa M."/>
            <person name="Muniz J."/>
            <person name="Nguyen L."/>
            <person name="Hughes D."/>
            <person name="Osuji N."/>
            <person name="Pu L.-L."/>
            <person name="Puazo M."/>
            <person name="Qu C."/>
            <person name="Quiroz J."/>
            <person name="Raj R."/>
            <person name="Weissenberger G."/>
            <person name="Xin Y."/>
            <person name="Zou X."/>
            <person name="Han Y."/>
            <person name="Worley K."/>
            <person name="Muzny D."/>
            <person name="Gibbs R."/>
        </authorList>
    </citation>
    <scope>NUCLEOTIDE SEQUENCE</scope>
    <source>
        <strain evidence="15">Sampled in the wild</strain>
    </source>
</reference>
<feature type="disulfide bond" evidence="12">
    <location>
        <begin position="220"/>
        <end position="229"/>
    </location>
</feature>
<evidence type="ECO:0000256" key="1">
    <source>
        <dbReference type="ARBA" id="ARBA00004302"/>
    </source>
</evidence>
<dbReference type="GO" id="GO:0009887">
    <property type="term" value="P:animal organ morphogenesis"/>
    <property type="evidence" value="ECO:0007669"/>
    <property type="project" value="TreeGrafter"/>
</dbReference>